<dbReference type="EMBL" id="JAAIUW010000005">
    <property type="protein sequence ID" value="KAF7833658.1"/>
    <property type="molecule type" value="Genomic_DNA"/>
</dbReference>
<proteinExistence type="predicted"/>
<dbReference type="Proteomes" id="UP000634136">
    <property type="component" value="Unassembled WGS sequence"/>
</dbReference>
<evidence type="ECO:0000313" key="2">
    <source>
        <dbReference type="Proteomes" id="UP000634136"/>
    </source>
</evidence>
<comment type="caution">
    <text evidence="1">The sequence shown here is derived from an EMBL/GenBank/DDBJ whole genome shotgun (WGS) entry which is preliminary data.</text>
</comment>
<protein>
    <submittedName>
        <fullName evidence="1">Uncharacterized protein</fullName>
    </submittedName>
</protein>
<reference evidence="1" key="1">
    <citation type="submission" date="2020-09" db="EMBL/GenBank/DDBJ databases">
        <title>Genome-Enabled Discovery of Anthraquinone Biosynthesis in Senna tora.</title>
        <authorList>
            <person name="Kang S.-H."/>
            <person name="Pandey R.P."/>
            <person name="Lee C.-M."/>
            <person name="Sim J.-S."/>
            <person name="Jeong J.-T."/>
            <person name="Choi B.-S."/>
            <person name="Jung M."/>
            <person name="Ginzburg D."/>
            <person name="Zhao K."/>
            <person name="Won S.Y."/>
            <person name="Oh T.-J."/>
            <person name="Yu Y."/>
            <person name="Kim N.-H."/>
            <person name="Lee O.R."/>
            <person name="Lee T.-H."/>
            <person name="Bashyal P."/>
            <person name="Kim T.-S."/>
            <person name="Lee W.-H."/>
            <person name="Kawkins C."/>
            <person name="Kim C.-K."/>
            <person name="Kim J.S."/>
            <person name="Ahn B.O."/>
            <person name="Rhee S.Y."/>
            <person name="Sohng J.K."/>
        </authorList>
    </citation>
    <scope>NUCLEOTIDE SEQUENCE</scope>
    <source>
        <tissue evidence="1">Leaf</tissue>
    </source>
</reference>
<sequence length="43" mass="4781">MKVRRKHEGGKNISIIAKSIKVGLLGWSIRERTPCFGAMTGRP</sequence>
<gene>
    <name evidence="1" type="ORF">G2W53_015991</name>
</gene>
<keyword evidence="2" id="KW-1185">Reference proteome</keyword>
<organism evidence="1 2">
    <name type="scientific">Senna tora</name>
    <dbReference type="NCBI Taxonomy" id="362788"/>
    <lineage>
        <taxon>Eukaryota</taxon>
        <taxon>Viridiplantae</taxon>
        <taxon>Streptophyta</taxon>
        <taxon>Embryophyta</taxon>
        <taxon>Tracheophyta</taxon>
        <taxon>Spermatophyta</taxon>
        <taxon>Magnoliopsida</taxon>
        <taxon>eudicotyledons</taxon>
        <taxon>Gunneridae</taxon>
        <taxon>Pentapetalae</taxon>
        <taxon>rosids</taxon>
        <taxon>fabids</taxon>
        <taxon>Fabales</taxon>
        <taxon>Fabaceae</taxon>
        <taxon>Caesalpinioideae</taxon>
        <taxon>Cassia clade</taxon>
        <taxon>Senna</taxon>
    </lineage>
</organism>
<accession>A0A834WWL7</accession>
<evidence type="ECO:0000313" key="1">
    <source>
        <dbReference type="EMBL" id="KAF7833658.1"/>
    </source>
</evidence>
<name>A0A834WWL7_9FABA</name>
<dbReference type="AlphaFoldDB" id="A0A834WWL7"/>